<sequence>MHPRDQLHDIDQHAGFAAFKALSLALNAKATKKPSTQLVVKAPLNAKLIWLKEWRNPPTESDVYIETHSNKDCRKALHQIPEGYIGCNNEFPDEILHQKPVTLIRDVRSPAEFSML</sequence>
<keyword evidence="2" id="KW-1185">Reference proteome</keyword>
<accession>A0AAD4SXS2</accession>
<dbReference type="AlphaFoldDB" id="A0AAD4SXS2"/>
<name>A0AAD4SXS2_9MAGN</name>
<organism evidence="1 2">
    <name type="scientific">Papaver atlanticum</name>
    <dbReference type="NCBI Taxonomy" id="357466"/>
    <lineage>
        <taxon>Eukaryota</taxon>
        <taxon>Viridiplantae</taxon>
        <taxon>Streptophyta</taxon>
        <taxon>Embryophyta</taxon>
        <taxon>Tracheophyta</taxon>
        <taxon>Spermatophyta</taxon>
        <taxon>Magnoliopsida</taxon>
        <taxon>Ranunculales</taxon>
        <taxon>Papaveraceae</taxon>
        <taxon>Papaveroideae</taxon>
        <taxon>Papaver</taxon>
    </lineage>
</organism>
<reference evidence="1" key="1">
    <citation type="submission" date="2022-04" db="EMBL/GenBank/DDBJ databases">
        <title>A functionally conserved STORR gene fusion in Papaver species that diverged 16.8 million years ago.</title>
        <authorList>
            <person name="Catania T."/>
        </authorList>
    </citation>
    <scope>NUCLEOTIDE SEQUENCE</scope>
    <source>
        <strain evidence="1">S-188037</strain>
    </source>
</reference>
<dbReference type="Proteomes" id="UP001202328">
    <property type="component" value="Unassembled WGS sequence"/>
</dbReference>
<gene>
    <name evidence="1" type="ORF">MKW98_028369</name>
</gene>
<dbReference type="EMBL" id="JAJJMB010008071">
    <property type="protein sequence ID" value="KAI3926233.1"/>
    <property type="molecule type" value="Genomic_DNA"/>
</dbReference>
<evidence type="ECO:0000313" key="1">
    <source>
        <dbReference type="EMBL" id="KAI3926233.1"/>
    </source>
</evidence>
<protein>
    <submittedName>
        <fullName evidence="1">Uncharacterized protein</fullName>
    </submittedName>
</protein>
<evidence type="ECO:0000313" key="2">
    <source>
        <dbReference type="Proteomes" id="UP001202328"/>
    </source>
</evidence>
<comment type="caution">
    <text evidence="1">The sequence shown here is derived from an EMBL/GenBank/DDBJ whole genome shotgun (WGS) entry which is preliminary data.</text>
</comment>
<proteinExistence type="predicted"/>